<dbReference type="PANTHER" id="PTHR12993:SF11">
    <property type="entry name" value="N-ACETYLGLUCOSAMINYL-PHOSPHATIDYLINOSITOL DE-N-ACETYLASE"/>
    <property type="match status" value="1"/>
</dbReference>
<dbReference type="AlphaFoldDB" id="A0A7K3LXX2"/>
<dbReference type="Gene3D" id="3.40.50.10320">
    <property type="entry name" value="LmbE-like"/>
    <property type="match status" value="1"/>
</dbReference>
<evidence type="ECO:0000313" key="2">
    <source>
        <dbReference type="EMBL" id="NDL55863.1"/>
    </source>
</evidence>
<dbReference type="SUPFAM" id="SSF102588">
    <property type="entry name" value="LmbE-like"/>
    <property type="match status" value="1"/>
</dbReference>
<dbReference type="InterPro" id="IPR024078">
    <property type="entry name" value="LmbE-like_dom_sf"/>
</dbReference>
<evidence type="ECO:0000313" key="3">
    <source>
        <dbReference type="Proteomes" id="UP000460435"/>
    </source>
</evidence>
<proteinExistence type="predicted"/>
<name>A0A7K3LXX2_9ACTN</name>
<dbReference type="GO" id="GO:0016811">
    <property type="term" value="F:hydrolase activity, acting on carbon-nitrogen (but not peptide) bonds, in linear amides"/>
    <property type="evidence" value="ECO:0007669"/>
    <property type="project" value="TreeGrafter"/>
</dbReference>
<protein>
    <submittedName>
        <fullName evidence="2">PIG-L family deacetylase</fullName>
    </submittedName>
</protein>
<dbReference type="InterPro" id="IPR003737">
    <property type="entry name" value="GlcNAc_PI_deacetylase-related"/>
</dbReference>
<reference evidence="2 3" key="1">
    <citation type="submission" date="2019-11" db="EMBL/GenBank/DDBJ databases">
        <authorList>
            <person name="Li X.-J."/>
            <person name="Feng X.-M."/>
        </authorList>
    </citation>
    <scope>NUCLEOTIDE SEQUENCE [LARGE SCALE GENOMIC DNA]</scope>
    <source>
        <strain evidence="2 3">XMNu-373</strain>
    </source>
</reference>
<keyword evidence="1" id="KW-0862">Zinc</keyword>
<keyword evidence="3" id="KW-1185">Reference proteome</keyword>
<organism evidence="2 3">
    <name type="scientific">Phytoactinopolyspora mesophila</name>
    <dbReference type="NCBI Taxonomy" id="2650750"/>
    <lineage>
        <taxon>Bacteria</taxon>
        <taxon>Bacillati</taxon>
        <taxon>Actinomycetota</taxon>
        <taxon>Actinomycetes</taxon>
        <taxon>Jiangellales</taxon>
        <taxon>Jiangellaceae</taxon>
        <taxon>Phytoactinopolyspora</taxon>
    </lineage>
</organism>
<dbReference type="Proteomes" id="UP000460435">
    <property type="component" value="Unassembled WGS sequence"/>
</dbReference>
<comment type="caution">
    <text evidence="2">The sequence shown here is derived from an EMBL/GenBank/DDBJ whole genome shotgun (WGS) entry which is preliminary data.</text>
</comment>
<dbReference type="Pfam" id="PF02585">
    <property type="entry name" value="PIG-L"/>
    <property type="match status" value="1"/>
</dbReference>
<sequence>MTLNPQQLGSILGVWAHPDDEAYLSGALMAAAIDDHRRVVCITATKGEAGFPDDDPRTRAERRALRASECAACLDILRVTEHHWLHYPDGGCHLVDPAEPVAKLAALIDEVRPDTILTFGPDGMTGHADHMAVSRWTTLATRQATGARAGSRLLYATKTPDWNRRFSNYIDLDAIMMVEGMDPPAVDPADLAVSFRPEGSLLERKLTALRAQASQIDPLYEAVGENAFRDLAAEEFFRDARTDDWR</sequence>
<dbReference type="GO" id="GO:0016137">
    <property type="term" value="P:glycoside metabolic process"/>
    <property type="evidence" value="ECO:0007669"/>
    <property type="project" value="UniProtKB-ARBA"/>
</dbReference>
<dbReference type="EMBL" id="WLZY01000001">
    <property type="protein sequence ID" value="NDL55863.1"/>
    <property type="molecule type" value="Genomic_DNA"/>
</dbReference>
<evidence type="ECO:0000256" key="1">
    <source>
        <dbReference type="ARBA" id="ARBA00022833"/>
    </source>
</evidence>
<dbReference type="RefSeq" id="WP_162448529.1">
    <property type="nucleotide sequence ID" value="NZ_WLZY01000001.1"/>
</dbReference>
<dbReference type="PANTHER" id="PTHR12993">
    <property type="entry name" value="N-ACETYLGLUCOSAMINYL-PHOSPHATIDYLINOSITOL DE-N-ACETYLASE-RELATED"/>
    <property type="match status" value="1"/>
</dbReference>
<accession>A0A7K3LXX2</accession>
<gene>
    <name evidence="2" type="ORF">F7O44_02130</name>
</gene>